<feature type="region of interest" description="Disordered" evidence="1">
    <location>
        <begin position="18"/>
        <end position="82"/>
    </location>
</feature>
<name>A0A6M3J6R7_9ZZZZ</name>
<evidence type="ECO:0000313" key="2">
    <source>
        <dbReference type="EMBL" id="QJA64887.1"/>
    </source>
</evidence>
<organism evidence="2">
    <name type="scientific">viral metagenome</name>
    <dbReference type="NCBI Taxonomy" id="1070528"/>
    <lineage>
        <taxon>unclassified sequences</taxon>
        <taxon>metagenomes</taxon>
        <taxon>organismal metagenomes</taxon>
    </lineage>
</organism>
<proteinExistence type="predicted"/>
<sequence length="285" mass="31090">MVTEATQSANAIIAKALEAAGVPPRNIELPKDAGKEPTHPNPYTPEGTPKGEVKGELVVEGAEPSEPESTEPAEPLSTEKPTTVLSKVGIEAAINQASSRFQSIMDRKINQLQAQMTGTINALNQFFQAQESADISGLPENEQVLKRLERLEKGGKMPQIQVQQPIEQQSAQFYQQLANFVDTVGLKIDDKRIDWAPDISDPKVGFNRFLASVKNALTEDQTKVIQELKNNGDKEITKLRKKTGVDKVSTSGPSGAGTPDIDKMTPFQKIELGLQVHELEVQQGK</sequence>
<reference evidence="2" key="1">
    <citation type="submission" date="2020-03" db="EMBL/GenBank/DDBJ databases">
        <title>The deep terrestrial virosphere.</title>
        <authorList>
            <person name="Holmfeldt K."/>
            <person name="Nilsson E."/>
            <person name="Simone D."/>
            <person name="Lopez-Fernandez M."/>
            <person name="Wu X."/>
            <person name="de Brujin I."/>
            <person name="Lundin D."/>
            <person name="Andersson A."/>
            <person name="Bertilsson S."/>
            <person name="Dopson M."/>
        </authorList>
    </citation>
    <scope>NUCLEOTIDE SEQUENCE</scope>
    <source>
        <strain evidence="2">MM415B00458</strain>
    </source>
</reference>
<dbReference type="EMBL" id="MT141528">
    <property type="protein sequence ID" value="QJA64887.1"/>
    <property type="molecule type" value="Genomic_DNA"/>
</dbReference>
<dbReference type="AlphaFoldDB" id="A0A6M3J6R7"/>
<accession>A0A6M3J6R7</accession>
<gene>
    <name evidence="2" type="ORF">MM415B00458_0038</name>
</gene>
<feature type="region of interest" description="Disordered" evidence="1">
    <location>
        <begin position="240"/>
        <end position="264"/>
    </location>
</feature>
<feature type="compositionally biased region" description="Basic and acidic residues" evidence="1">
    <location>
        <begin position="28"/>
        <end position="38"/>
    </location>
</feature>
<evidence type="ECO:0000256" key="1">
    <source>
        <dbReference type="SAM" id="MobiDB-lite"/>
    </source>
</evidence>
<protein>
    <submittedName>
        <fullName evidence="2">Uncharacterized protein</fullName>
    </submittedName>
</protein>